<dbReference type="Proteomes" id="UP000254866">
    <property type="component" value="Unassembled WGS sequence"/>
</dbReference>
<comment type="caution">
    <text evidence="12">The sequence shown here is derived from an EMBL/GenBank/DDBJ whole genome shotgun (WGS) entry which is preliminary data.</text>
</comment>
<dbReference type="Pfam" id="PF08030">
    <property type="entry name" value="NAD_binding_6"/>
    <property type="match status" value="1"/>
</dbReference>
<dbReference type="InterPro" id="IPR051410">
    <property type="entry name" value="Ferric/Cupric_Reductase"/>
</dbReference>
<dbReference type="InterPro" id="IPR013112">
    <property type="entry name" value="FAD-bd_8"/>
</dbReference>
<dbReference type="SFLD" id="SFLDS00052">
    <property type="entry name" value="Ferric_Reductase_Domain"/>
    <property type="match status" value="1"/>
</dbReference>
<evidence type="ECO:0000259" key="11">
    <source>
        <dbReference type="PROSITE" id="PS51384"/>
    </source>
</evidence>
<evidence type="ECO:0000256" key="2">
    <source>
        <dbReference type="ARBA" id="ARBA00006278"/>
    </source>
</evidence>
<evidence type="ECO:0000256" key="1">
    <source>
        <dbReference type="ARBA" id="ARBA00004141"/>
    </source>
</evidence>
<name>A0A370U0T1_9HELO</name>
<dbReference type="GO" id="GO:0005886">
    <property type="term" value="C:plasma membrane"/>
    <property type="evidence" value="ECO:0007669"/>
    <property type="project" value="TreeGrafter"/>
</dbReference>
<keyword evidence="4 10" id="KW-0812">Transmembrane</keyword>
<dbReference type="InterPro" id="IPR039261">
    <property type="entry name" value="FNR_nucleotide-bd"/>
</dbReference>
<dbReference type="EMBL" id="NPIC01000001">
    <property type="protein sequence ID" value="RDL41384.1"/>
    <property type="molecule type" value="Genomic_DNA"/>
</dbReference>
<dbReference type="GeneID" id="43594212"/>
<evidence type="ECO:0000256" key="9">
    <source>
        <dbReference type="ARBA" id="ARBA00023136"/>
    </source>
</evidence>
<evidence type="ECO:0000256" key="10">
    <source>
        <dbReference type="SAM" id="Phobius"/>
    </source>
</evidence>
<dbReference type="GO" id="GO:0006826">
    <property type="term" value="P:iron ion transport"/>
    <property type="evidence" value="ECO:0007669"/>
    <property type="project" value="TreeGrafter"/>
</dbReference>
<dbReference type="InterPro" id="IPR013121">
    <property type="entry name" value="Fe_red_NAD-bd_6"/>
</dbReference>
<accession>A0A370U0T1</accession>
<dbReference type="InterPro" id="IPR013130">
    <property type="entry name" value="Fe3_Rdtase_TM_dom"/>
</dbReference>
<keyword evidence="8" id="KW-0406">Ion transport</keyword>
<feature type="transmembrane region" description="Helical" evidence="10">
    <location>
        <begin position="43"/>
        <end position="66"/>
    </location>
</feature>
<evidence type="ECO:0000313" key="12">
    <source>
        <dbReference type="EMBL" id="RDL41384.1"/>
    </source>
</evidence>
<dbReference type="GO" id="GO:0000293">
    <property type="term" value="F:ferric-chelate reductase activity"/>
    <property type="evidence" value="ECO:0007669"/>
    <property type="project" value="UniProtKB-ARBA"/>
</dbReference>
<evidence type="ECO:0000256" key="3">
    <source>
        <dbReference type="ARBA" id="ARBA00022448"/>
    </source>
</evidence>
<keyword evidence="9 10" id="KW-0472">Membrane</keyword>
<dbReference type="GO" id="GO:0015677">
    <property type="term" value="P:copper ion import"/>
    <property type="evidence" value="ECO:0007669"/>
    <property type="project" value="TreeGrafter"/>
</dbReference>
<gene>
    <name evidence="12" type="ORF">BP5553_01363</name>
</gene>
<dbReference type="GO" id="GO:0006879">
    <property type="term" value="P:intracellular iron ion homeostasis"/>
    <property type="evidence" value="ECO:0007669"/>
    <property type="project" value="TreeGrafter"/>
</dbReference>
<keyword evidence="7" id="KW-0560">Oxidoreductase</keyword>
<evidence type="ECO:0000256" key="4">
    <source>
        <dbReference type="ARBA" id="ARBA00022692"/>
    </source>
</evidence>
<feature type="domain" description="FAD-binding FR-type" evidence="11">
    <location>
        <begin position="255"/>
        <end position="366"/>
    </location>
</feature>
<dbReference type="RefSeq" id="XP_031874040.1">
    <property type="nucleotide sequence ID" value="XM_032009986.1"/>
</dbReference>
<keyword evidence="3" id="KW-0813">Transport</keyword>
<dbReference type="Pfam" id="PF01794">
    <property type="entry name" value="Ferric_reduct"/>
    <property type="match status" value="1"/>
</dbReference>
<dbReference type="InterPro" id="IPR017927">
    <property type="entry name" value="FAD-bd_FR_type"/>
</dbReference>
<protein>
    <recommendedName>
        <fullName evidence="11">FAD-binding FR-type domain-containing protein</fullName>
    </recommendedName>
</protein>
<feature type="transmembrane region" description="Helical" evidence="10">
    <location>
        <begin position="177"/>
        <end position="199"/>
    </location>
</feature>
<evidence type="ECO:0000256" key="5">
    <source>
        <dbReference type="ARBA" id="ARBA00022982"/>
    </source>
</evidence>
<proteinExistence type="inferred from homology"/>
<sequence length="558" mass="62830">MGAPWLDYPLMLHSSRMDMCKLTAEQCAYRKGHWRYWYQADHIYALNTVYFFVAFITVFAAARLAVRFCPSWLSNNRLWRKAVSAFRFLSYRGFEVKFLRWRSQSIGVILVGVAGAIFFLGMTLGPQPYYWPNTRTLSYGNSPPIATRTGWILGTKASMIASLTGVSHERLIVFHNWVGWAMMFLGLIHTFPFIIFHVWKGDMMLQWRTSVVYWTGVVALIAQAHLTFMSIPMIRDYFIATGVLYTVSFLYRHLRTYCEHGFKHRAQLSMVSEDTLKITISTNMRWKSDQHMFLRFMTLGIHSFTSHPFTICSLPSSKLVSEPSKLVFLVSPRGGTTGRLASLARKQPNISVPVLLDGPYGGLKSKHLHEFDQSLVVAGGGGAGFTLPFILDWLRSRNRTVSGEDTKPKKQMDVVIATRDSHLVKWFAEELNEILTEFPEQANTDGLRINVFLTGPTDASESSTNSLAIEEEKGAISSAKDTPEVTSRIQLNVSTGRPNLQSIVQTTTQDPETTVGISVCGPASMLGEVQNEAAAAQLRILNSKEGSKEVYLYSEMFS</sequence>
<feature type="transmembrane region" description="Helical" evidence="10">
    <location>
        <begin position="211"/>
        <end position="231"/>
    </location>
</feature>
<evidence type="ECO:0000256" key="8">
    <source>
        <dbReference type="ARBA" id="ARBA00023065"/>
    </source>
</evidence>
<dbReference type="STRING" id="2656787.A0A370U0T1"/>
<evidence type="ECO:0000313" key="13">
    <source>
        <dbReference type="Proteomes" id="UP000254866"/>
    </source>
</evidence>
<dbReference type="Pfam" id="PF08022">
    <property type="entry name" value="FAD_binding_8"/>
    <property type="match status" value="1"/>
</dbReference>
<dbReference type="SUPFAM" id="SSF52343">
    <property type="entry name" value="Ferredoxin reductase-like, C-terminal NADP-linked domain"/>
    <property type="match status" value="1"/>
</dbReference>
<dbReference type="OrthoDB" id="17725at2759"/>
<dbReference type="CDD" id="cd06186">
    <property type="entry name" value="NOX_Duox_like_FAD_NADP"/>
    <property type="match status" value="1"/>
</dbReference>
<dbReference type="PANTHER" id="PTHR32361">
    <property type="entry name" value="FERRIC/CUPRIC REDUCTASE TRANSMEMBRANE COMPONENT"/>
    <property type="match status" value="1"/>
</dbReference>
<dbReference type="AlphaFoldDB" id="A0A370U0T1"/>
<keyword evidence="13" id="KW-1185">Reference proteome</keyword>
<keyword evidence="5" id="KW-0249">Electron transport</keyword>
<reference evidence="12 13" key="1">
    <citation type="journal article" date="2018" name="IMA Fungus">
        <title>IMA Genome-F 9: Draft genome sequence of Annulohypoxylon stygium, Aspergillus mulundensis, Berkeleyomyces basicola (syn. Thielaviopsis basicola), Ceratocystis smalleyi, two Cercospora beticola strains, Coleophoma cylindrospora, Fusarium fracticaudum, Phialophora cf. hyalina, and Morchella septimelata.</title>
        <authorList>
            <person name="Wingfield B.D."/>
            <person name="Bills G.F."/>
            <person name="Dong Y."/>
            <person name="Huang W."/>
            <person name="Nel W.J."/>
            <person name="Swalarsk-Parry B.S."/>
            <person name="Vaghefi N."/>
            <person name="Wilken P.M."/>
            <person name="An Z."/>
            <person name="de Beer Z.W."/>
            <person name="De Vos L."/>
            <person name="Chen L."/>
            <person name="Duong T.A."/>
            <person name="Gao Y."/>
            <person name="Hammerbacher A."/>
            <person name="Kikkert J.R."/>
            <person name="Li Y."/>
            <person name="Li H."/>
            <person name="Li K."/>
            <person name="Li Q."/>
            <person name="Liu X."/>
            <person name="Ma X."/>
            <person name="Naidoo K."/>
            <person name="Pethybridge S.J."/>
            <person name="Sun J."/>
            <person name="Steenkamp E.T."/>
            <person name="van der Nest M.A."/>
            <person name="van Wyk S."/>
            <person name="Wingfield M.J."/>
            <person name="Xiong C."/>
            <person name="Yue Q."/>
            <person name="Zhang X."/>
        </authorList>
    </citation>
    <scope>NUCLEOTIDE SEQUENCE [LARGE SCALE GENOMIC DNA]</scope>
    <source>
        <strain evidence="12 13">BP 5553</strain>
    </source>
</reference>
<feature type="transmembrane region" description="Helical" evidence="10">
    <location>
        <begin position="106"/>
        <end position="125"/>
    </location>
</feature>
<evidence type="ECO:0000256" key="7">
    <source>
        <dbReference type="ARBA" id="ARBA00023002"/>
    </source>
</evidence>
<dbReference type="Gene3D" id="3.40.50.80">
    <property type="entry name" value="Nucleotide-binding domain of ferredoxin-NADP reductase (FNR) module"/>
    <property type="match status" value="1"/>
</dbReference>
<dbReference type="PROSITE" id="PS51384">
    <property type="entry name" value="FAD_FR"/>
    <property type="match status" value="1"/>
</dbReference>
<comment type="similarity">
    <text evidence="2">Belongs to the ferric reductase (FRE) family.</text>
</comment>
<comment type="subcellular location">
    <subcellularLocation>
        <location evidence="1">Membrane</location>
        <topology evidence="1">Multi-pass membrane protein</topology>
    </subcellularLocation>
</comment>
<organism evidence="12 13">
    <name type="scientific">Venustampulla echinocandica</name>
    <dbReference type="NCBI Taxonomy" id="2656787"/>
    <lineage>
        <taxon>Eukaryota</taxon>
        <taxon>Fungi</taxon>
        <taxon>Dikarya</taxon>
        <taxon>Ascomycota</taxon>
        <taxon>Pezizomycotina</taxon>
        <taxon>Leotiomycetes</taxon>
        <taxon>Helotiales</taxon>
        <taxon>Pleuroascaceae</taxon>
        <taxon>Venustampulla</taxon>
    </lineage>
</organism>
<keyword evidence="6 10" id="KW-1133">Transmembrane helix</keyword>
<evidence type="ECO:0000256" key="6">
    <source>
        <dbReference type="ARBA" id="ARBA00022989"/>
    </source>
</evidence>